<dbReference type="EMBL" id="KN838654">
    <property type="protein sequence ID" value="KIJ99112.1"/>
    <property type="molecule type" value="Genomic_DNA"/>
</dbReference>
<dbReference type="Proteomes" id="UP000054477">
    <property type="component" value="Unassembled WGS sequence"/>
</dbReference>
<feature type="compositionally biased region" description="Basic and acidic residues" evidence="1">
    <location>
        <begin position="306"/>
        <end position="324"/>
    </location>
</feature>
<feature type="region of interest" description="Disordered" evidence="1">
    <location>
        <begin position="302"/>
        <end position="332"/>
    </location>
</feature>
<feature type="compositionally biased region" description="Polar residues" evidence="1">
    <location>
        <begin position="1"/>
        <end position="26"/>
    </location>
</feature>
<sequence>MTLGDSSTSDPVSTPASPRSNSVSPLPNTPLLSDISHPSVSIQSVKESSWGTVALLDKNSNNYAAWSRHVVRILRLSSGLDLYLDSSLPAPDPYLEPRANRHWKINNAAVQAFLFMKCASSEHPFIENCSSAEEIWSTLEKRHVHQGPMSQVTLIQEALAVRYSSSTPFADTTLVLRDLNRRIWDMGSPTSEGFLCILMLLALSADDSLSAVRDAIVSGLSGSTKDHAYTSSHIIARLDYEQQARSMAIARTVPVPSEAHVVRAGSCNHDSKQSICSNCKKPRHTAEFCIQPGGGMAGKTIAEAQQARDIKRGKKPTKDKDKTSSKQPAGSIIQSGSQAYIVDANGQAHAIASAPDSAHFLQTDDLASVDPLVLDSLCDADHAEYAHIAEYSWLANQDSLHASVDWHEKRRSIDDLGLAAITAAPLPTSSRQTALSLEISPF</sequence>
<gene>
    <name evidence="2" type="ORF">K443DRAFT_181897</name>
</gene>
<evidence type="ECO:0000256" key="1">
    <source>
        <dbReference type="SAM" id="MobiDB-lite"/>
    </source>
</evidence>
<organism evidence="2 3">
    <name type="scientific">Laccaria amethystina LaAM-08-1</name>
    <dbReference type="NCBI Taxonomy" id="1095629"/>
    <lineage>
        <taxon>Eukaryota</taxon>
        <taxon>Fungi</taxon>
        <taxon>Dikarya</taxon>
        <taxon>Basidiomycota</taxon>
        <taxon>Agaricomycotina</taxon>
        <taxon>Agaricomycetes</taxon>
        <taxon>Agaricomycetidae</taxon>
        <taxon>Agaricales</taxon>
        <taxon>Agaricineae</taxon>
        <taxon>Hydnangiaceae</taxon>
        <taxon>Laccaria</taxon>
    </lineage>
</organism>
<protein>
    <recommendedName>
        <fullName evidence="4">Retrotransposon Copia-like N-terminal domain-containing protein</fullName>
    </recommendedName>
</protein>
<dbReference type="HOGENOM" id="CLU_047206_0_0_1"/>
<evidence type="ECO:0000313" key="3">
    <source>
        <dbReference type="Proteomes" id="UP000054477"/>
    </source>
</evidence>
<evidence type="ECO:0000313" key="2">
    <source>
        <dbReference type="EMBL" id="KIJ99112.1"/>
    </source>
</evidence>
<dbReference type="Pfam" id="PF14223">
    <property type="entry name" value="Retrotran_gag_2"/>
    <property type="match status" value="1"/>
</dbReference>
<reference evidence="2 3" key="1">
    <citation type="submission" date="2014-04" db="EMBL/GenBank/DDBJ databases">
        <authorList>
            <consortium name="DOE Joint Genome Institute"/>
            <person name="Kuo A."/>
            <person name="Kohler A."/>
            <person name="Nagy L.G."/>
            <person name="Floudas D."/>
            <person name="Copeland A."/>
            <person name="Barry K.W."/>
            <person name="Cichocki N."/>
            <person name="Veneault-Fourrey C."/>
            <person name="LaButti K."/>
            <person name="Lindquist E.A."/>
            <person name="Lipzen A."/>
            <person name="Lundell T."/>
            <person name="Morin E."/>
            <person name="Murat C."/>
            <person name="Sun H."/>
            <person name="Tunlid A."/>
            <person name="Henrissat B."/>
            <person name="Grigoriev I.V."/>
            <person name="Hibbett D.S."/>
            <person name="Martin F."/>
            <person name="Nordberg H.P."/>
            <person name="Cantor M.N."/>
            <person name="Hua S.X."/>
        </authorList>
    </citation>
    <scope>NUCLEOTIDE SEQUENCE [LARGE SCALE GENOMIC DNA]</scope>
    <source>
        <strain evidence="2 3">LaAM-08-1</strain>
    </source>
</reference>
<reference evidence="3" key="2">
    <citation type="submission" date="2015-01" db="EMBL/GenBank/DDBJ databases">
        <title>Evolutionary Origins and Diversification of the Mycorrhizal Mutualists.</title>
        <authorList>
            <consortium name="DOE Joint Genome Institute"/>
            <consortium name="Mycorrhizal Genomics Consortium"/>
            <person name="Kohler A."/>
            <person name="Kuo A."/>
            <person name="Nagy L.G."/>
            <person name="Floudas D."/>
            <person name="Copeland A."/>
            <person name="Barry K.W."/>
            <person name="Cichocki N."/>
            <person name="Veneault-Fourrey C."/>
            <person name="LaButti K."/>
            <person name="Lindquist E.A."/>
            <person name="Lipzen A."/>
            <person name="Lundell T."/>
            <person name="Morin E."/>
            <person name="Murat C."/>
            <person name="Riley R."/>
            <person name="Ohm R."/>
            <person name="Sun H."/>
            <person name="Tunlid A."/>
            <person name="Henrissat B."/>
            <person name="Grigoriev I.V."/>
            <person name="Hibbett D.S."/>
            <person name="Martin F."/>
        </authorList>
    </citation>
    <scope>NUCLEOTIDE SEQUENCE [LARGE SCALE GENOMIC DNA]</scope>
    <source>
        <strain evidence="3">LaAM-08-1</strain>
    </source>
</reference>
<proteinExistence type="predicted"/>
<feature type="non-terminal residue" evidence="2">
    <location>
        <position position="442"/>
    </location>
</feature>
<dbReference type="OrthoDB" id="2941894at2759"/>
<name>A0A0C9XT82_9AGAR</name>
<keyword evidence="3" id="KW-1185">Reference proteome</keyword>
<dbReference type="AlphaFoldDB" id="A0A0C9XT82"/>
<feature type="region of interest" description="Disordered" evidence="1">
    <location>
        <begin position="1"/>
        <end position="28"/>
    </location>
</feature>
<accession>A0A0C9XT82</accession>
<evidence type="ECO:0008006" key="4">
    <source>
        <dbReference type="Google" id="ProtNLM"/>
    </source>
</evidence>